<accession>A0A3P8QWY5</accession>
<reference evidence="1" key="4">
    <citation type="submission" date="2025-09" db="UniProtKB">
        <authorList>
            <consortium name="Ensembl"/>
        </authorList>
    </citation>
    <scope>IDENTIFICATION</scope>
</reference>
<evidence type="ECO:0000313" key="2">
    <source>
        <dbReference type="Proteomes" id="UP000265100"/>
    </source>
</evidence>
<evidence type="ECO:0008006" key="3">
    <source>
        <dbReference type="Google" id="ProtNLM"/>
    </source>
</evidence>
<name>A0A3P8QWY5_ASTCA</name>
<sequence>MFLLCLCLYGFFLFVYLMNSFFLFRMRNILALLCVFLMAAHQSTSLLTKGESIRNTIHNIVNIAQITLVHIKKLKLLASPIGVPPPSIVGLSNISHELGVLDIELQQHPFLIQIQADVSSLEGRVRSLAFSMECPLKPKPAVQMNESVFPESHLYMTVTKVQHYLEELLLNKGKLKLC</sequence>
<dbReference type="GeneTree" id="ENSGT01030000234865"/>
<protein>
    <recommendedName>
        <fullName evidence="3">Leptin</fullName>
    </recommendedName>
</protein>
<reference evidence="1 2" key="1">
    <citation type="submission" date="2018-05" db="EMBL/GenBank/DDBJ databases">
        <authorList>
            <person name="Datahose"/>
        </authorList>
    </citation>
    <scope>NUCLEOTIDE SEQUENCE</scope>
</reference>
<reference evidence="2" key="2">
    <citation type="submission" date="2023-03" db="EMBL/GenBank/DDBJ databases">
        <authorList>
            <consortium name="Wellcome Sanger Institute Data Sharing"/>
        </authorList>
    </citation>
    <scope>NUCLEOTIDE SEQUENCE [LARGE SCALE GENOMIC DNA]</scope>
</reference>
<organism evidence="1 2">
    <name type="scientific">Astatotilapia calliptera</name>
    <name type="common">Eastern happy</name>
    <name type="synonym">Chromis callipterus</name>
    <dbReference type="NCBI Taxonomy" id="8154"/>
    <lineage>
        <taxon>Eukaryota</taxon>
        <taxon>Metazoa</taxon>
        <taxon>Chordata</taxon>
        <taxon>Craniata</taxon>
        <taxon>Vertebrata</taxon>
        <taxon>Euteleostomi</taxon>
        <taxon>Actinopterygii</taxon>
        <taxon>Neopterygii</taxon>
        <taxon>Teleostei</taxon>
        <taxon>Neoteleostei</taxon>
        <taxon>Acanthomorphata</taxon>
        <taxon>Ovalentaria</taxon>
        <taxon>Cichlomorphae</taxon>
        <taxon>Cichliformes</taxon>
        <taxon>Cichlidae</taxon>
        <taxon>African cichlids</taxon>
        <taxon>Pseudocrenilabrinae</taxon>
        <taxon>Haplochromini</taxon>
        <taxon>Astatotilapia</taxon>
    </lineage>
</organism>
<dbReference type="OrthoDB" id="9872512at2759"/>
<dbReference type="STRING" id="8154.ENSACLP00000033639"/>
<keyword evidence="2" id="KW-1185">Reference proteome</keyword>
<dbReference type="InterPro" id="IPR009079">
    <property type="entry name" value="4_helix_cytokine-like_core"/>
</dbReference>
<dbReference type="OMA" id="QITLVHI"/>
<dbReference type="Ensembl" id="ENSACLT00000034440.2">
    <property type="protein sequence ID" value="ENSACLP00000033639.1"/>
    <property type="gene ID" value="ENSACLG00000022802.2"/>
</dbReference>
<dbReference type="Bgee" id="ENSACLG00000022802">
    <property type="expression patterns" value="Expressed in brain and 1 other cell type or tissue"/>
</dbReference>
<dbReference type="Gene3D" id="1.20.1250.10">
    <property type="match status" value="1"/>
</dbReference>
<dbReference type="RefSeq" id="XP_026004087.1">
    <property type="nucleotide sequence ID" value="XM_026148302.1"/>
</dbReference>
<dbReference type="SUPFAM" id="SSF47266">
    <property type="entry name" value="4-helical cytokines"/>
    <property type="match status" value="1"/>
</dbReference>
<reference evidence="1" key="3">
    <citation type="submission" date="2025-08" db="UniProtKB">
        <authorList>
            <consortium name="Ensembl"/>
        </authorList>
    </citation>
    <scope>IDENTIFICATION</scope>
</reference>
<dbReference type="Proteomes" id="UP000265100">
    <property type="component" value="Chromosome 17"/>
</dbReference>
<dbReference type="CTD" id="564348"/>
<dbReference type="AlphaFoldDB" id="A0A3P8QWY5"/>
<evidence type="ECO:0000313" key="1">
    <source>
        <dbReference type="Ensembl" id="ENSACLP00000033639.1"/>
    </source>
</evidence>
<proteinExistence type="predicted"/>
<dbReference type="GeneID" id="113009774"/>